<evidence type="ECO:0000313" key="3">
    <source>
        <dbReference type="Proteomes" id="UP001162001"/>
    </source>
</evidence>
<proteinExistence type="predicted"/>
<dbReference type="EMBL" id="MT418680">
    <property type="protein sequence ID" value="QKF93740.1"/>
    <property type="molecule type" value="Genomic_DNA"/>
</dbReference>
<evidence type="ECO:0000256" key="1">
    <source>
        <dbReference type="SAM" id="MobiDB-lite"/>
    </source>
</evidence>
<sequence length="232" mass="27346">MILSIKTNNYTINCSLSFDIFGNIYLHDIDKNNTYQLNINGKNTPYLEQGNYDIIEKNTRNPNKFTLLDKNTSLRAKIKKMQKKHELTQNDENDNSDDEYDLDGDKNIPDYYPEDNDHINNDLESEDDIYDEDNINKYGTQNIKFNFWNSSTDINIEINNRKDGDISALYDTFIYDEYNNLIFKSTSHDEYSIYRIKIFSNGDIFFRPIGYSEHKYKIEYNVSGDLCLSIVN</sequence>
<reference evidence="2 3" key="1">
    <citation type="submission" date="2020-04" db="EMBL/GenBank/DDBJ databases">
        <title>Advantages and limits of metagenomic assembly and binning of a giant virus.</title>
        <authorList>
            <person name="Schulz F."/>
            <person name="Andreani J."/>
            <person name="Francis R."/>
            <person name="Boudjemaa H."/>
            <person name="Bou Khalil J.Y."/>
            <person name="Lee J."/>
            <person name="La Scola B."/>
            <person name="Woyke T."/>
        </authorList>
    </citation>
    <scope>NUCLEOTIDE SEQUENCE [LARGE SCALE GENOMIC DNA]</scope>
    <source>
        <strain evidence="2 3">FV1/VV64</strain>
    </source>
</reference>
<gene>
    <name evidence="2" type="ORF">Fadolivirus_1_282</name>
</gene>
<evidence type="ECO:0000313" key="2">
    <source>
        <dbReference type="EMBL" id="QKF93740.1"/>
    </source>
</evidence>
<protein>
    <submittedName>
        <fullName evidence="2">Uncharacterized protein</fullName>
    </submittedName>
</protein>
<dbReference type="Proteomes" id="UP001162001">
    <property type="component" value="Segment"/>
</dbReference>
<organism evidence="2 3">
    <name type="scientific">Fadolivirus FV1/VV64</name>
    <dbReference type="NCBI Taxonomy" id="3070911"/>
    <lineage>
        <taxon>Viruses</taxon>
        <taxon>Varidnaviria</taxon>
        <taxon>Bamfordvirae</taxon>
        <taxon>Nucleocytoviricota</taxon>
        <taxon>Megaviricetes</taxon>
        <taxon>Imitervirales</taxon>
        <taxon>Mimiviridae</taxon>
        <taxon>Klosneuvirinae</taxon>
        <taxon>Fadolivirus</taxon>
        <taxon>Fadolivirus algeromassiliense</taxon>
    </lineage>
</organism>
<feature type="compositionally biased region" description="Acidic residues" evidence="1">
    <location>
        <begin position="89"/>
        <end position="102"/>
    </location>
</feature>
<feature type="region of interest" description="Disordered" evidence="1">
    <location>
        <begin position="82"/>
        <end position="120"/>
    </location>
</feature>
<name>A0A7D3QWR0_9VIRU</name>
<keyword evidence="3" id="KW-1185">Reference proteome</keyword>
<accession>A0A7D3QWR0</accession>